<dbReference type="RefSeq" id="WP_072887773.1">
    <property type="nucleotide sequence ID" value="NZ_FRAE01000015.1"/>
</dbReference>
<sequence>MDFIGVEEIQPYENIYEYKIFKYDDVIELGNNKNFICDLKFIKLNINPLYKEKEIEESVGYAIIENLNKNVDITLEDIEKKIKKFIIREIPLININEKSINVIFGLNK</sequence>
<dbReference type="AlphaFoldDB" id="A0A1M6MI70"/>
<reference evidence="2" key="1">
    <citation type="submission" date="2016-11" db="EMBL/GenBank/DDBJ databases">
        <authorList>
            <person name="Varghese N."/>
            <person name="Submissions S."/>
        </authorList>
    </citation>
    <scope>NUCLEOTIDE SEQUENCE [LARGE SCALE GENOMIC DNA]</scope>
    <source>
        <strain evidence="2">DSM 15518</strain>
    </source>
</reference>
<proteinExistence type="predicted"/>
<protein>
    <submittedName>
        <fullName evidence="1">Uncharacterized protein</fullName>
    </submittedName>
</protein>
<name>A0A1M6MI70_9FIRM</name>
<organism evidence="1 2">
    <name type="scientific">Tepidibacter formicigenes DSM 15518</name>
    <dbReference type="NCBI Taxonomy" id="1123349"/>
    <lineage>
        <taxon>Bacteria</taxon>
        <taxon>Bacillati</taxon>
        <taxon>Bacillota</taxon>
        <taxon>Clostridia</taxon>
        <taxon>Peptostreptococcales</taxon>
        <taxon>Peptostreptococcaceae</taxon>
        <taxon>Tepidibacter</taxon>
    </lineage>
</organism>
<evidence type="ECO:0000313" key="1">
    <source>
        <dbReference type="EMBL" id="SHJ82983.1"/>
    </source>
</evidence>
<gene>
    <name evidence="1" type="ORF">SAMN02744037_00949</name>
</gene>
<keyword evidence="2" id="KW-1185">Reference proteome</keyword>
<dbReference type="EMBL" id="FRAE01000015">
    <property type="protein sequence ID" value="SHJ82983.1"/>
    <property type="molecule type" value="Genomic_DNA"/>
</dbReference>
<accession>A0A1M6MI70</accession>
<dbReference type="Proteomes" id="UP000242497">
    <property type="component" value="Unassembled WGS sequence"/>
</dbReference>
<dbReference type="STRING" id="1123349.SAMN02744037_00949"/>
<dbReference type="OrthoDB" id="1752867at2"/>
<evidence type="ECO:0000313" key="2">
    <source>
        <dbReference type="Proteomes" id="UP000242497"/>
    </source>
</evidence>